<feature type="compositionally biased region" description="Acidic residues" evidence="2">
    <location>
        <begin position="386"/>
        <end position="395"/>
    </location>
</feature>
<keyword evidence="1" id="KW-0811">Translocation</keyword>
<evidence type="ECO:0000256" key="1">
    <source>
        <dbReference type="RuleBase" id="RU365079"/>
    </source>
</evidence>
<dbReference type="InterPro" id="IPR023214">
    <property type="entry name" value="HAD_sf"/>
</dbReference>
<keyword evidence="1" id="KW-0813">Transport</keyword>
<organism evidence="4 5">
    <name type="scientific">Schizopora paradoxa</name>
    <dbReference type="NCBI Taxonomy" id="27342"/>
    <lineage>
        <taxon>Eukaryota</taxon>
        <taxon>Fungi</taxon>
        <taxon>Dikarya</taxon>
        <taxon>Basidiomycota</taxon>
        <taxon>Agaricomycotina</taxon>
        <taxon>Agaricomycetes</taxon>
        <taxon>Hymenochaetales</taxon>
        <taxon>Schizoporaceae</taxon>
        <taxon>Schizopora</taxon>
    </lineage>
</organism>
<keyword evidence="1" id="KW-0496">Mitochondrion</keyword>
<dbReference type="InterPro" id="IPR004274">
    <property type="entry name" value="FCP1_dom"/>
</dbReference>
<proteinExistence type="inferred from homology"/>
<dbReference type="EMBL" id="KQ086120">
    <property type="protein sequence ID" value="KLO07803.1"/>
    <property type="molecule type" value="Genomic_DNA"/>
</dbReference>
<dbReference type="SUPFAM" id="SSF56784">
    <property type="entry name" value="HAD-like"/>
    <property type="match status" value="1"/>
</dbReference>
<gene>
    <name evidence="4" type="ORF">SCHPADRAFT_894377</name>
</gene>
<reference evidence="4 5" key="1">
    <citation type="submission" date="2015-04" db="EMBL/GenBank/DDBJ databases">
        <title>Complete genome sequence of Schizopora paradoxa KUC8140, a cosmopolitan wood degrader in East Asia.</title>
        <authorList>
            <consortium name="DOE Joint Genome Institute"/>
            <person name="Min B."/>
            <person name="Park H."/>
            <person name="Jang Y."/>
            <person name="Kim J.-J."/>
            <person name="Kim K.H."/>
            <person name="Pangilinan J."/>
            <person name="Lipzen A."/>
            <person name="Riley R."/>
            <person name="Grigoriev I.V."/>
            <person name="Spatafora J.W."/>
            <person name="Choi I.-G."/>
        </authorList>
    </citation>
    <scope>NUCLEOTIDE SEQUENCE [LARGE SCALE GENOMIC DNA]</scope>
    <source>
        <strain evidence="4 5">KUC8140</strain>
    </source>
</reference>
<dbReference type="InParanoid" id="A0A0H2RE42"/>
<comment type="subcellular location">
    <subcellularLocation>
        <location evidence="1">Mitochondrion inner membrane</location>
        <topology evidence="1">Single-pass membrane protein</topology>
    </subcellularLocation>
</comment>
<feature type="compositionally biased region" description="Basic and acidic residues" evidence="2">
    <location>
        <begin position="287"/>
        <end position="297"/>
    </location>
</feature>
<feature type="domain" description="FCP1 homology" evidence="3">
    <location>
        <begin position="74"/>
        <end position="255"/>
    </location>
</feature>
<evidence type="ECO:0000259" key="3">
    <source>
        <dbReference type="PROSITE" id="PS50969"/>
    </source>
</evidence>
<feature type="region of interest" description="Disordered" evidence="2">
    <location>
        <begin position="256"/>
        <end position="317"/>
    </location>
</feature>
<dbReference type="GO" id="GO:0015031">
    <property type="term" value="P:protein transport"/>
    <property type="evidence" value="ECO:0007669"/>
    <property type="project" value="UniProtKB-KW"/>
</dbReference>
<dbReference type="OrthoDB" id="1711508at2759"/>
<feature type="region of interest" description="Disordered" evidence="2">
    <location>
        <begin position="361"/>
        <end position="481"/>
    </location>
</feature>
<sequence length="543" mass="59428">MGSSTVEEPRDSTGGVVAAIPTEPRSMRRQKSPPKQPRNFRSTPSRSPSPTPIPTEPSLKYLAIASQKPTTTDPHSVRKLLVLDLNGALLVRSARGTPFPRPFMPNFRDYLFHDETRKWLDVMVWSSAQPRNVDKMVRRCFFYGGADPSLEDDHASDASNGANDKWEGKLIAVWARDTLGLSQRAYFKKTQTTKDLDKPWSQVSGGLHSARTTMLLDDSPLKARLQPYNHLCVSEYNGKTRTEDLQCKSSAIGGLGNTGLPQPISGKQSGSTSDMSISSTDVEAGDAADKPVLTEREKRRKEKKQRKKQEKAALAAEKDAMVTQCPLDEMLLAVIGILDEIKLQKNVASWIKHGGLWAGESPPAVAGQSTPSGTGAEVLSRAESPTDAEIDDDGESSNTPPSSQPTLELSSPPSSPSSKPDSPSKISKRQRSINNTDRSEGTKKGRSSISEVTTNVITNTIANEPTSRSQSPHLNEDQPQSGLGIAKDAMEASIAGRHNLWFENPHSLAFWVKRGRSALRTLAIREDDGIEMDQSYFAETYKH</sequence>
<name>A0A0H2RE42_9AGAM</name>
<keyword evidence="5" id="KW-1185">Reference proteome</keyword>
<accession>A0A0H2RE42</accession>
<feature type="compositionally biased region" description="Low complexity" evidence="2">
    <location>
        <begin position="400"/>
        <end position="425"/>
    </location>
</feature>
<feature type="compositionally biased region" description="Polar residues" evidence="2">
    <location>
        <begin position="462"/>
        <end position="481"/>
    </location>
</feature>
<dbReference type="GO" id="GO:0005744">
    <property type="term" value="C:TIM23 mitochondrial import inner membrane translocase complex"/>
    <property type="evidence" value="ECO:0007669"/>
    <property type="project" value="UniProtKB-UniRule"/>
</dbReference>
<comment type="similarity">
    <text evidence="1">Belongs to the TIM50 family.</text>
</comment>
<dbReference type="PROSITE" id="PS50969">
    <property type="entry name" value="FCP1"/>
    <property type="match status" value="1"/>
</dbReference>
<feature type="compositionally biased region" description="Low complexity" evidence="2">
    <location>
        <begin position="452"/>
        <end position="461"/>
    </location>
</feature>
<dbReference type="Proteomes" id="UP000053477">
    <property type="component" value="Unassembled WGS sequence"/>
</dbReference>
<evidence type="ECO:0000313" key="4">
    <source>
        <dbReference type="EMBL" id="KLO07803.1"/>
    </source>
</evidence>
<dbReference type="STRING" id="27342.A0A0H2RE42"/>
<keyword evidence="1" id="KW-0653">Protein transport</keyword>
<comment type="subunit">
    <text evidence="1">Component of the TIM23 complex.</text>
</comment>
<dbReference type="InterPro" id="IPR050365">
    <property type="entry name" value="TIM50"/>
</dbReference>
<keyword evidence="1" id="KW-0809">Transit peptide</keyword>
<feature type="compositionally biased region" description="Basic residues" evidence="2">
    <location>
        <begin position="298"/>
        <end position="309"/>
    </location>
</feature>
<dbReference type="InterPro" id="IPR036412">
    <property type="entry name" value="HAD-like_sf"/>
</dbReference>
<dbReference type="Gene3D" id="3.40.50.1000">
    <property type="entry name" value="HAD superfamily/HAD-like"/>
    <property type="match status" value="1"/>
</dbReference>
<feature type="region of interest" description="Disordered" evidence="2">
    <location>
        <begin position="1"/>
        <end position="57"/>
    </location>
</feature>
<dbReference type="PANTHER" id="PTHR12210">
    <property type="entry name" value="DULLARD PROTEIN PHOSPHATASE"/>
    <property type="match status" value="1"/>
</dbReference>
<comment type="function">
    <text evidence="1">Essential component of the TIM23 complex, a complex that mediates the translocation of transit peptide-containing proteins across the mitochondrial inner membrane.</text>
</comment>
<evidence type="ECO:0000256" key="2">
    <source>
        <dbReference type="SAM" id="MobiDB-lite"/>
    </source>
</evidence>
<dbReference type="AlphaFoldDB" id="A0A0H2RE42"/>
<protein>
    <recommendedName>
        <fullName evidence="1">Mitochondrial import inner membrane translocase subunit TIM50</fullName>
    </recommendedName>
</protein>
<dbReference type="SMART" id="SM00577">
    <property type="entry name" value="CPDc"/>
    <property type="match status" value="1"/>
</dbReference>
<feature type="compositionally biased region" description="Low complexity" evidence="2">
    <location>
        <begin position="37"/>
        <end position="46"/>
    </location>
</feature>
<evidence type="ECO:0000313" key="5">
    <source>
        <dbReference type="Proteomes" id="UP000053477"/>
    </source>
</evidence>
<feature type="compositionally biased region" description="Low complexity" evidence="2">
    <location>
        <begin position="269"/>
        <end position="281"/>
    </location>
</feature>